<dbReference type="FunFam" id="1.10.730.10:FF:000002">
    <property type="entry name" value="Leucine--tRNA ligase"/>
    <property type="match status" value="1"/>
</dbReference>
<dbReference type="PROSITE" id="PS00178">
    <property type="entry name" value="AA_TRNA_LIGASE_I"/>
    <property type="match status" value="1"/>
</dbReference>
<dbReference type="EC" id="6.1.1.4" evidence="2"/>
<dbReference type="NCBIfam" id="TIGR00396">
    <property type="entry name" value="leuS_bact"/>
    <property type="match status" value="1"/>
</dbReference>
<dbReference type="SUPFAM" id="SSF52374">
    <property type="entry name" value="Nucleotidylyl transferase"/>
    <property type="match status" value="1"/>
</dbReference>
<dbReference type="InterPro" id="IPR002302">
    <property type="entry name" value="Leu-tRNA-ligase"/>
</dbReference>
<dbReference type="FunFam" id="3.40.50.620:FF:000003">
    <property type="entry name" value="Leucine--tRNA ligase"/>
    <property type="match status" value="1"/>
</dbReference>
<comment type="similarity">
    <text evidence="1 10">Belongs to the class-I aminoacyl-tRNA synthetase family.</text>
</comment>
<keyword evidence="15" id="KW-1185">Reference proteome</keyword>
<dbReference type="InterPro" id="IPR009080">
    <property type="entry name" value="tRNAsynth_Ia_anticodon-bd"/>
</dbReference>
<dbReference type="SUPFAM" id="SSF47323">
    <property type="entry name" value="Anticodon-binding domain of a subclass of class I aminoacyl-tRNA synthetases"/>
    <property type="match status" value="1"/>
</dbReference>
<evidence type="ECO:0000313" key="14">
    <source>
        <dbReference type="EMBL" id="KAF2755645.1"/>
    </source>
</evidence>
<proteinExistence type="inferred from homology"/>
<dbReference type="Gene3D" id="3.40.50.620">
    <property type="entry name" value="HUPs"/>
    <property type="match status" value="2"/>
</dbReference>
<name>A0A6A6VZI5_9PEZI</name>
<dbReference type="InterPro" id="IPR014729">
    <property type="entry name" value="Rossmann-like_a/b/a_fold"/>
</dbReference>
<dbReference type="Gene3D" id="3.90.740.10">
    <property type="entry name" value="Valyl/Leucyl/Isoleucyl-tRNA synthetase, editing domain"/>
    <property type="match status" value="1"/>
</dbReference>
<dbReference type="EMBL" id="ML996577">
    <property type="protein sequence ID" value="KAF2755645.1"/>
    <property type="molecule type" value="Genomic_DNA"/>
</dbReference>
<gene>
    <name evidence="14" type="ORF">EJ05DRAFT_503104</name>
</gene>
<keyword evidence="7 10" id="KW-0030">Aminoacyl-tRNA synthetase</keyword>
<keyword evidence="4 10" id="KW-0547">Nucleotide-binding</keyword>
<evidence type="ECO:0000259" key="12">
    <source>
        <dbReference type="Pfam" id="PF08264"/>
    </source>
</evidence>
<dbReference type="HAMAP" id="MF_00049_B">
    <property type="entry name" value="Leu_tRNA_synth_B"/>
    <property type="match status" value="1"/>
</dbReference>
<organism evidence="14 15">
    <name type="scientific">Pseudovirgaria hyperparasitica</name>
    <dbReference type="NCBI Taxonomy" id="470096"/>
    <lineage>
        <taxon>Eukaryota</taxon>
        <taxon>Fungi</taxon>
        <taxon>Dikarya</taxon>
        <taxon>Ascomycota</taxon>
        <taxon>Pezizomycotina</taxon>
        <taxon>Dothideomycetes</taxon>
        <taxon>Dothideomycetes incertae sedis</taxon>
        <taxon>Acrospermales</taxon>
        <taxon>Acrospermaceae</taxon>
        <taxon>Pseudovirgaria</taxon>
    </lineage>
</organism>
<feature type="domain" description="Methionyl/Valyl/Leucyl/Isoleucyl-tRNA synthetase anticodon-binding" evidence="12">
    <location>
        <begin position="768"/>
        <end position="889"/>
    </location>
</feature>
<dbReference type="InterPro" id="IPR001412">
    <property type="entry name" value="aa-tRNA-synth_I_CS"/>
</dbReference>
<dbReference type="AlphaFoldDB" id="A0A6A6VZI5"/>
<dbReference type="Proteomes" id="UP000799437">
    <property type="component" value="Unassembled WGS sequence"/>
</dbReference>
<dbReference type="SUPFAM" id="SSF50677">
    <property type="entry name" value="ValRS/IleRS/LeuRS editing domain"/>
    <property type="match status" value="1"/>
</dbReference>
<dbReference type="RefSeq" id="XP_033598096.1">
    <property type="nucleotide sequence ID" value="XM_033747368.1"/>
</dbReference>
<evidence type="ECO:0000256" key="3">
    <source>
        <dbReference type="ARBA" id="ARBA00022598"/>
    </source>
</evidence>
<dbReference type="PANTHER" id="PTHR43740:SF2">
    <property type="entry name" value="LEUCINE--TRNA LIGASE, MITOCHONDRIAL"/>
    <property type="match status" value="1"/>
</dbReference>
<evidence type="ECO:0000259" key="13">
    <source>
        <dbReference type="Pfam" id="PF13603"/>
    </source>
</evidence>
<dbReference type="GeneID" id="54488422"/>
<reference evidence="14" key="1">
    <citation type="journal article" date="2020" name="Stud. Mycol.">
        <title>101 Dothideomycetes genomes: a test case for predicting lifestyles and emergence of pathogens.</title>
        <authorList>
            <person name="Haridas S."/>
            <person name="Albert R."/>
            <person name="Binder M."/>
            <person name="Bloem J."/>
            <person name="Labutti K."/>
            <person name="Salamov A."/>
            <person name="Andreopoulos B."/>
            <person name="Baker S."/>
            <person name="Barry K."/>
            <person name="Bills G."/>
            <person name="Bluhm B."/>
            <person name="Cannon C."/>
            <person name="Castanera R."/>
            <person name="Culley D."/>
            <person name="Daum C."/>
            <person name="Ezra D."/>
            <person name="Gonzalez J."/>
            <person name="Henrissat B."/>
            <person name="Kuo A."/>
            <person name="Liang C."/>
            <person name="Lipzen A."/>
            <person name="Lutzoni F."/>
            <person name="Magnuson J."/>
            <person name="Mondo S."/>
            <person name="Nolan M."/>
            <person name="Ohm R."/>
            <person name="Pangilinan J."/>
            <person name="Park H.-J."/>
            <person name="Ramirez L."/>
            <person name="Alfaro M."/>
            <person name="Sun H."/>
            <person name="Tritt A."/>
            <person name="Yoshinaga Y."/>
            <person name="Zwiers L.-H."/>
            <person name="Turgeon B."/>
            <person name="Goodwin S."/>
            <person name="Spatafora J."/>
            <person name="Crous P."/>
            <person name="Grigoriev I."/>
        </authorList>
    </citation>
    <scope>NUCLEOTIDE SEQUENCE</scope>
    <source>
        <strain evidence="14">CBS 121739</strain>
    </source>
</reference>
<evidence type="ECO:0000259" key="11">
    <source>
        <dbReference type="Pfam" id="PF00133"/>
    </source>
</evidence>
<dbReference type="GO" id="GO:0004823">
    <property type="term" value="F:leucine-tRNA ligase activity"/>
    <property type="evidence" value="ECO:0007669"/>
    <property type="project" value="UniProtKB-EC"/>
</dbReference>
<dbReference type="InterPro" id="IPR025709">
    <property type="entry name" value="Leu_tRNA-synth_edit"/>
</dbReference>
<evidence type="ECO:0000256" key="2">
    <source>
        <dbReference type="ARBA" id="ARBA00013164"/>
    </source>
</evidence>
<evidence type="ECO:0000256" key="6">
    <source>
        <dbReference type="ARBA" id="ARBA00022917"/>
    </source>
</evidence>
<dbReference type="InterPro" id="IPR009008">
    <property type="entry name" value="Val/Leu/Ile-tRNA-synth_edit"/>
</dbReference>
<evidence type="ECO:0000256" key="7">
    <source>
        <dbReference type="ARBA" id="ARBA00023146"/>
    </source>
</evidence>
<feature type="domain" description="Aminoacyl-tRNA synthetase class Ia" evidence="11">
    <location>
        <begin position="478"/>
        <end position="644"/>
    </location>
</feature>
<dbReference type="Pfam" id="PF13603">
    <property type="entry name" value="tRNA-synt_1_2"/>
    <property type="match status" value="1"/>
</dbReference>
<keyword evidence="3 10" id="KW-0436">Ligase</keyword>
<dbReference type="GO" id="GO:0005739">
    <property type="term" value="C:mitochondrion"/>
    <property type="evidence" value="ECO:0007669"/>
    <property type="project" value="TreeGrafter"/>
</dbReference>
<dbReference type="CDD" id="cd00812">
    <property type="entry name" value="LeuRS_core"/>
    <property type="match status" value="1"/>
</dbReference>
<dbReference type="PRINTS" id="PR00985">
    <property type="entry name" value="TRNASYNTHLEU"/>
</dbReference>
<dbReference type="InterPro" id="IPR013155">
    <property type="entry name" value="M/V/L/I-tRNA-synth_anticd-bd"/>
</dbReference>
<keyword evidence="5 10" id="KW-0067">ATP-binding</keyword>
<dbReference type="GO" id="GO:0005524">
    <property type="term" value="F:ATP binding"/>
    <property type="evidence" value="ECO:0007669"/>
    <property type="project" value="UniProtKB-KW"/>
</dbReference>
<evidence type="ECO:0000256" key="8">
    <source>
        <dbReference type="ARBA" id="ARBA00030520"/>
    </source>
</evidence>
<keyword evidence="6 10" id="KW-0648">Protein biosynthesis</keyword>
<feature type="domain" description="Aminoacyl-tRNA synthetase class Ia" evidence="11">
    <location>
        <begin position="46"/>
        <end position="253"/>
    </location>
</feature>
<evidence type="ECO:0000256" key="10">
    <source>
        <dbReference type="RuleBase" id="RU363035"/>
    </source>
</evidence>
<protein>
    <recommendedName>
        <fullName evidence="2">leucine--tRNA ligase</fullName>
        <ecNumber evidence="2">6.1.1.4</ecNumber>
    </recommendedName>
    <alternativeName>
        <fullName evidence="8">Leucyl-tRNA synthetase</fullName>
    </alternativeName>
</protein>
<comment type="catalytic activity">
    <reaction evidence="9">
        <text>tRNA(Leu) + L-leucine + ATP = L-leucyl-tRNA(Leu) + AMP + diphosphate</text>
        <dbReference type="Rhea" id="RHEA:11688"/>
        <dbReference type="Rhea" id="RHEA-COMP:9613"/>
        <dbReference type="Rhea" id="RHEA-COMP:9622"/>
        <dbReference type="ChEBI" id="CHEBI:30616"/>
        <dbReference type="ChEBI" id="CHEBI:33019"/>
        <dbReference type="ChEBI" id="CHEBI:57427"/>
        <dbReference type="ChEBI" id="CHEBI:78442"/>
        <dbReference type="ChEBI" id="CHEBI:78494"/>
        <dbReference type="ChEBI" id="CHEBI:456215"/>
        <dbReference type="EC" id="6.1.1.4"/>
    </reaction>
</comment>
<accession>A0A6A6VZI5</accession>
<sequence length="962" mass="107987">MQLVQSIARYRGWSSQRTRINSIARSHSSQAASLPRLDFAAIDSKWQKRWAQQGQTSSLRVGATRDSRKKTAYILPMFPYPSGTLHLGHLRVYTISDVIARYKRMRGYDVIHPMGWDAFGLPAENAAIERGVDPAEWTRSNIAKMKEQLKAMGTSFNWEREITTCDPSFYKHTQKLFLMLYESGLAYRAKSWVNFDPVDGTVLANEQVDANGLSWRSGAKVEKRCLSQWFLRIKAFQESLVDNLTSMQETGNWPARVLSQQRAWIGRSQGARLNFRIHSKHEHAVHQAEVFTTRLDTVFGVQYLALSLNHPLVKREKEKNRELRCFVEAAHNLTPDSKSGFRLPNLYAENPVSVLEPALKDQAIPIFVAPYVIDDYGSGAVMGVPGHDKRDFDFWRENTDQPIKLVIYPASSDADCLTEEAHSGLADGSPEPFTKKGILGDSCGSFAGMQSNQAIDALCTILGSLSADAKSFKTENWRLRDWLISRQRYWGCPIPMVHCDTCGVVPVPDSDLPVELPKLRPGQLTGKGGNPLDHIPDWLETSCPKCLGPAKRETDTMDTFMDSSWYMFRYLTPRSADVPMIPEIADAIMPVDIYIGGVEHAILHLLYARFIAKFLATTTLWPRGNRNDNNGEPFKRLISQGMVHGKTFSDPSTGKFLHPSEVDTCNGESPKIRSSGITPNISFEKMSKSKHNGVDPAGCIAEFGADATRAHMLFAAPVSEVLEWEPQRIVGIQRWFRKLWRLCQPSDSVISLNEFTLQALHGSDAALWLLTQETIASVTQSLETDYSLNTVVSDLIKLTNEIAQHAQRCSKYTQYASTAVLVHLMAPITPAFAEECWENLHSGMTNPPSSVLEQPFPVVDPHALRTLRPQTSTLVVSVNGKKRLTIEVPELPESLQLHTNDDTNLELHGKQAVREWIIEQLMGNEQSAKDLGPGGRWESDLGEGDLYWSIRKGRVRNVNIKR</sequence>
<dbReference type="InterPro" id="IPR002300">
    <property type="entry name" value="aa-tRNA-synth_Ia"/>
</dbReference>
<feature type="domain" description="Leucyl-tRNA synthetase editing" evidence="13">
    <location>
        <begin position="262"/>
        <end position="459"/>
    </location>
</feature>
<dbReference type="GO" id="GO:0032543">
    <property type="term" value="P:mitochondrial translation"/>
    <property type="evidence" value="ECO:0007669"/>
    <property type="project" value="TreeGrafter"/>
</dbReference>
<dbReference type="GO" id="GO:0002161">
    <property type="term" value="F:aminoacyl-tRNA deacylase activity"/>
    <property type="evidence" value="ECO:0007669"/>
    <property type="project" value="InterPro"/>
</dbReference>
<dbReference type="Gene3D" id="1.10.730.10">
    <property type="entry name" value="Isoleucyl-tRNA Synthetase, Domain 1"/>
    <property type="match status" value="1"/>
</dbReference>
<dbReference type="OrthoDB" id="15954at2759"/>
<evidence type="ECO:0000256" key="1">
    <source>
        <dbReference type="ARBA" id="ARBA00005594"/>
    </source>
</evidence>
<dbReference type="Pfam" id="PF08264">
    <property type="entry name" value="Anticodon_1"/>
    <property type="match status" value="1"/>
</dbReference>
<dbReference type="Pfam" id="PF00133">
    <property type="entry name" value="tRNA-synt_1"/>
    <property type="match status" value="2"/>
</dbReference>
<dbReference type="GO" id="GO:0006429">
    <property type="term" value="P:leucyl-tRNA aminoacylation"/>
    <property type="evidence" value="ECO:0007669"/>
    <property type="project" value="InterPro"/>
</dbReference>
<evidence type="ECO:0000256" key="9">
    <source>
        <dbReference type="ARBA" id="ARBA00047469"/>
    </source>
</evidence>
<evidence type="ECO:0000256" key="5">
    <source>
        <dbReference type="ARBA" id="ARBA00022840"/>
    </source>
</evidence>
<dbReference type="PANTHER" id="PTHR43740">
    <property type="entry name" value="LEUCYL-TRNA SYNTHETASE"/>
    <property type="match status" value="1"/>
</dbReference>
<evidence type="ECO:0000313" key="15">
    <source>
        <dbReference type="Proteomes" id="UP000799437"/>
    </source>
</evidence>
<evidence type="ECO:0000256" key="4">
    <source>
        <dbReference type="ARBA" id="ARBA00022741"/>
    </source>
</evidence>